<keyword evidence="7" id="KW-1185">Reference proteome</keyword>
<dbReference type="GO" id="GO:0003723">
    <property type="term" value="F:RNA binding"/>
    <property type="evidence" value="ECO:0007669"/>
    <property type="project" value="UniProtKB-KW"/>
</dbReference>
<dbReference type="CDD" id="cd18787">
    <property type="entry name" value="SF2_C_DEAD"/>
    <property type="match status" value="1"/>
</dbReference>
<dbReference type="PANTHER" id="PTHR47958">
    <property type="entry name" value="ATP-DEPENDENT RNA HELICASE DBP3"/>
    <property type="match status" value="1"/>
</dbReference>
<dbReference type="AlphaFoldDB" id="A0AA88QC89"/>
<dbReference type="Gene3D" id="3.40.50.300">
    <property type="entry name" value="P-loop containing nucleotide triphosphate hydrolases"/>
    <property type="match status" value="1"/>
</dbReference>
<comment type="caution">
    <text evidence="6">The sequence shown here is derived from an EMBL/GenBank/DDBJ whole genome shotgun (WGS) entry which is preliminary data.</text>
</comment>
<dbReference type="PROSITE" id="PS51194">
    <property type="entry name" value="HELICASE_CTER"/>
    <property type="match status" value="1"/>
</dbReference>
<accession>A0AA88QC89</accession>
<dbReference type="Pfam" id="PF00271">
    <property type="entry name" value="Helicase_C"/>
    <property type="match status" value="2"/>
</dbReference>
<dbReference type="GO" id="GO:0006417">
    <property type="term" value="P:regulation of translation"/>
    <property type="evidence" value="ECO:0007669"/>
    <property type="project" value="UniProtKB-KW"/>
</dbReference>
<name>A0AA88QC89_9ASTE</name>
<dbReference type="InterPro" id="IPR001650">
    <property type="entry name" value="Helicase_C-like"/>
</dbReference>
<proteinExistence type="predicted"/>
<evidence type="ECO:0000313" key="6">
    <source>
        <dbReference type="EMBL" id="KAK2966352.1"/>
    </source>
</evidence>
<protein>
    <recommendedName>
        <fullName evidence="5">Helicase C-terminal domain-containing protein</fullName>
    </recommendedName>
</protein>
<keyword evidence="3" id="KW-0694">RNA-binding</keyword>
<gene>
    <name evidence="6" type="ORF">RJ640_002653</name>
</gene>
<keyword evidence="2" id="KW-0810">Translation regulation</keyword>
<dbReference type="InterPro" id="IPR027417">
    <property type="entry name" value="P-loop_NTPase"/>
</dbReference>
<dbReference type="SUPFAM" id="SSF52540">
    <property type="entry name" value="P-loop containing nucleoside triphosphate hydrolases"/>
    <property type="match status" value="1"/>
</dbReference>
<evidence type="ECO:0000256" key="1">
    <source>
        <dbReference type="ARBA" id="ARBA00022737"/>
    </source>
</evidence>
<keyword evidence="1" id="KW-0677">Repeat</keyword>
<evidence type="ECO:0000256" key="3">
    <source>
        <dbReference type="ARBA" id="ARBA00022884"/>
    </source>
</evidence>
<dbReference type="Proteomes" id="UP001187471">
    <property type="component" value="Unassembled WGS sequence"/>
</dbReference>
<feature type="domain" description="Helicase C-terminal" evidence="5">
    <location>
        <begin position="1"/>
        <end position="142"/>
    </location>
</feature>
<evidence type="ECO:0000259" key="5">
    <source>
        <dbReference type="PROSITE" id="PS51194"/>
    </source>
</evidence>
<feature type="repeat" description="Pumilio" evidence="4">
    <location>
        <begin position="119"/>
        <end position="157"/>
    </location>
</feature>
<dbReference type="SMART" id="SM00490">
    <property type="entry name" value="HELICc"/>
    <property type="match status" value="1"/>
</dbReference>
<feature type="non-terminal residue" evidence="6">
    <location>
        <position position="227"/>
    </location>
</feature>
<evidence type="ECO:0000313" key="7">
    <source>
        <dbReference type="Proteomes" id="UP001187471"/>
    </source>
</evidence>
<evidence type="ECO:0000256" key="4">
    <source>
        <dbReference type="PROSITE-ProRule" id="PRU00317"/>
    </source>
</evidence>
<evidence type="ECO:0000256" key="2">
    <source>
        <dbReference type="ARBA" id="ARBA00022845"/>
    </source>
</evidence>
<organism evidence="6 7">
    <name type="scientific">Escallonia rubra</name>
    <dbReference type="NCBI Taxonomy" id="112253"/>
    <lineage>
        <taxon>Eukaryota</taxon>
        <taxon>Viridiplantae</taxon>
        <taxon>Streptophyta</taxon>
        <taxon>Embryophyta</taxon>
        <taxon>Tracheophyta</taxon>
        <taxon>Spermatophyta</taxon>
        <taxon>Magnoliopsida</taxon>
        <taxon>eudicotyledons</taxon>
        <taxon>Gunneridae</taxon>
        <taxon>Pentapetalae</taxon>
        <taxon>asterids</taxon>
        <taxon>campanulids</taxon>
        <taxon>Escalloniales</taxon>
        <taxon>Escalloniaceae</taxon>
        <taxon>Escallonia</taxon>
    </lineage>
</organism>
<dbReference type="PROSITE" id="PS50302">
    <property type="entry name" value="PUM"/>
    <property type="match status" value="1"/>
</dbReference>
<dbReference type="Gene3D" id="1.25.10.10">
    <property type="entry name" value="Leucine-rich Repeat Variant"/>
    <property type="match status" value="1"/>
</dbReference>
<dbReference type="InterPro" id="IPR011989">
    <property type="entry name" value="ARM-like"/>
</dbReference>
<dbReference type="EMBL" id="JAVXUO010003133">
    <property type="protein sequence ID" value="KAK2966352.1"/>
    <property type="molecule type" value="Genomic_DNA"/>
</dbReference>
<reference evidence="6" key="1">
    <citation type="submission" date="2022-12" db="EMBL/GenBank/DDBJ databases">
        <title>Draft genome assemblies for two species of Escallonia (Escalloniales).</title>
        <authorList>
            <person name="Chanderbali A."/>
            <person name="Dervinis C."/>
            <person name="Anghel I."/>
            <person name="Soltis D."/>
            <person name="Soltis P."/>
            <person name="Zapata F."/>
        </authorList>
    </citation>
    <scope>NUCLEOTIDE SEQUENCE</scope>
    <source>
        <strain evidence="6">UCBG92.1500</strain>
        <tissue evidence="6">Leaf</tissue>
    </source>
</reference>
<dbReference type="InterPro" id="IPR001313">
    <property type="entry name" value="Pumilio_RNA-bd_rpt"/>
</dbReference>
<sequence>VEWLSAKMRDNNFTVSTMHGDMPQQERDAIMGEFRSAATRVLITTDVWARGLDMLNKTAKIVGILKVGINDKTVSLVINYDLPNNRELYIHRIGRSGRFGRKHVLKLQNQELTDKICNKLGGHYTDLSSRKGGSNVMEKCISSSNKEMKYGVEEFLENRRHSANLPATSMFRIESIIDVLQPSSTRTRVSRTVRSEIIVSESVSKENVDDANVTPIVAIEHRACHDH</sequence>